<evidence type="ECO:0000313" key="3">
    <source>
        <dbReference type="Proteomes" id="UP000061839"/>
    </source>
</evidence>
<feature type="transmembrane region" description="Helical" evidence="1">
    <location>
        <begin position="270"/>
        <end position="290"/>
    </location>
</feature>
<evidence type="ECO:0000313" key="2">
    <source>
        <dbReference type="EMBL" id="AJT41333.1"/>
    </source>
</evidence>
<dbReference type="PATRIC" id="fig|1618207.4.peg.1431"/>
<dbReference type="Proteomes" id="UP000061839">
    <property type="component" value="Chromosome"/>
</dbReference>
<reference evidence="2 3" key="1">
    <citation type="journal article" date="2015" name="Genome Announc.">
        <title>Complete Genome Sequencing of Protease-Producing Novel Arthrobacter sp. Strain IHBB 11108 Using PacBio Single-Molecule Real-Time Sequencing Technology.</title>
        <authorList>
            <person name="Kiran S."/>
            <person name="Swarnkar M.K."/>
            <person name="Pal M."/>
            <person name="Thakur R."/>
            <person name="Tewari R."/>
            <person name="Singh A.K."/>
            <person name="Gulati A."/>
        </authorList>
    </citation>
    <scope>NUCLEOTIDE SEQUENCE [LARGE SCALE GENOMIC DNA]</scope>
    <source>
        <strain evidence="2 3">IHBB 11108</strain>
    </source>
</reference>
<protein>
    <submittedName>
        <fullName evidence="2">Transporter</fullName>
    </submittedName>
</protein>
<feature type="transmembrane region" description="Helical" evidence="1">
    <location>
        <begin position="21"/>
        <end position="46"/>
    </location>
</feature>
<accession>A0A0D4BYC3</accession>
<feature type="transmembrane region" description="Helical" evidence="1">
    <location>
        <begin position="132"/>
        <end position="151"/>
    </location>
</feature>
<sequence>MVAHLVRLKLDILRNSMRRSTAQLIGVIFGGLYGLGILVLMIAGLFGLSFAPFEISKTVLVLAGSALVLGWLIVPLFTSGLDMTLDPERFVTFAVPMRQLLTGLGLAALIGIPGIITLLASVGTALTWLRNPLAAVAAIICGLLGVATCVLGSRALTSLSSNLAGSRKFRDLSFLVLLIPLMFLGPIITGISQGVRNFGQFLPGFADAVSFTPLGAAWSVPADIVAGAWGQAGLKFLIALATAALLGWLWKVSLARALVTPAYNASKRRSAGKLGFFGYFPATAWGSVAARSLTYFFRDPRYIGSLVIAPILPFLLVVPGLYSRGGGGGWGMAAFAGAVAVFLLVWSLASDTSYDNTAFALHVATGVSGFSDRLGRAVAYLVVSLPLGVIYAILGALLTNSWTTLPAQLGLVIGITLSGLGLGSVMSAIWIFNVPAPGDNPFKSRPGNNFLFALLQMAGLLGLAVLALPEFILTLLATLGNQPSLGWISLLVGVLLGGALMVLGLRIGGRIFDRRAPELLGSLAAQK</sequence>
<feature type="transmembrane region" description="Helical" evidence="1">
    <location>
        <begin position="172"/>
        <end position="195"/>
    </location>
</feature>
<gene>
    <name evidence="2" type="ORF">UM93_07065</name>
</gene>
<keyword evidence="1" id="KW-1133">Transmembrane helix</keyword>
<dbReference type="RefSeq" id="WP_045074636.1">
    <property type="nucleotide sequence ID" value="NZ_CP011005.1"/>
</dbReference>
<dbReference type="AlphaFoldDB" id="A0A0D4BYC3"/>
<feature type="transmembrane region" description="Helical" evidence="1">
    <location>
        <begin position="378"/>
        <end position="398"/>
    </location>
</feature>
<dbReference type="HOGENOM" id="CLU_025319_1_0_11"/>
<proteinExistence type="predicted"/>
<evidence type="ECO:0000256" key="1">
    <source>
        <dbReference type="SAM" id="Phobius"/>
    </source>
</evidence>
<feature type="transmembrane region" description="Helical" evidence="1">
    <location>
        <begin position="410"/>
        <end position="432"/>
    </location>
</feature>
<feature type="transmembrane region" description="Helical" evidence="1">
    <location>
        <begin position="453"/>
        <end position="479"/>
    </location>
</feature>
<feature type="transmembrane region" description="Helical" evidence="1">
    <location>
        <begin position="485"/>
        <end position="505"/>
    </location>
</feature>
<feature type="transmembrane region" description="Helical" evidence="1">
    <location>
        <begin position="302"/>
        <end position="322"/>
    </location>
</feature>
<dbReference type="EMBL" id="CP011005">
    <property type="protein sequence ID" value="AJT41333.1"/>
    <property type="molecule type" value="Genomic_DNA"/>
</dbReference>
<dbReference type="KEGG" id="ari:UM93_07065"/>
<keyword evidence="1" id="KW-0812">Transmembrane</keyword>
<dbReference type="STRING" id="1618207.UM93_07065"/>
<feature type="transmembrane region" description="Helical" evidence="1">
    <location>
        <begin position="100"/>
        <end position="126"/>
    </location>
</feature>
<name>A0A0D4BYC3_9MICC</name>
<dbReference type="OrthoDB" id="3261041at2"/>
<feature type="transmembrane region" description="Helical" evidence="1">
    <location>
        <begin position="328"/>
        <end position="349"/>
    </location>
</feature>
<keyword evidence="3" id="KW-1185">Reference proteome</keyword>
<feature type="transmembrane region" description="Helical" evidence="1">
    <location>
        <begin position="58"/>
        <end position="79"/>
    </location>
</feature>
<feature type="transmembrane region" description="Helical" evidence="1">
    <location>
        <begin position="201"/>
        <end position="220"/>
    </location>
</feature>
<feature type="transmembrane region" description="Helical" evidence="1">
    <location>
        <begin position="232"/>
        <end position="250"/>
    </location>
</feature>
<organism evidence="2 3">
    <name type="scientific">Psychromicrobium lacuslunae</name>
    <dbReference type="NCBI Taxonomy" id="1618207"/>
    <lineage>
        <taxon>Bacteria</taxon>
        <taxon>Bacillati</taxon>
        <taxon>Actinomycetota</taxon>
        <taxon>Actinomycetes</taxon>
        <taxon>Micrococcales</taxon>
        <taxon>Micrococcaceae</taxon>
        <taxon>Psychromicrobium</taxon>
    </lineage>
</organism>
<keyword evidence="1" id="KW-0472">Membrane</keyword>